<sequence length="293" mass="32353">MSSDDSDSATFSPAAGSVSGDLLDLGIPLPSTSFNLDDVREVLDNVVSTFDTTVCRAALLELPQSAAAKDLIAGIDDDEDKQVVPREHLADAAIIADHPAFRSIIAPLGRLHHTDLALYDDVASDLERSEQELQTARAVANAAQDNFDQKNLDYVNLETSYNSLQRKHDELVADYNALKSRSANIRAPYDNLAETPGKMSSLRQTVENPPIFTGKENWKCDPFLYVDEDVKIIRTAMLLGPEILSGIQDDLDVIQSGGDKYTWRWKTGVEFMEYSVQRPIAESLGYANLQGWM</sequence>
<evidence type="ECO:0000256" key="1">
    <source>
        <dbReference type="SAM" id="Coils"/>
    </source>
</evidence>
<feature type="coiled-coil region" evidence="1">
    <location>
        <begin position="119"/>
        <end position="181"/>
    </location>
</feature>
<accession>A0A8S8ZM43</accession>
<gene>
    <name evidence="2" type="ORF">SMACR_10028</name>
</gene>
<evidence type="ECO:0000313" key="3">
    <source>
        <dbReference type="Proteomes" id="UP000433876"/>
    </source>
</evidence>
<organism evidence="2 3">
    <name type="scientific">Sordaria macrospora</name>
    <dbReference type="NCBI Taxonomy" id="5147"/>
    <lineage>
        <taxon>Eukaryota</taxon>
        <taxon>Fungi</taxon>
        <taxon>Dikarya</taxon>
        <taxon>Ascomycota</taxon>
        <taxon>Pezizomycotina</taxon>
        <taxon>Sordariomycetes</taxon>
        <taxon>Sordariomycetidae</taxon>
        <taxon>Sordariales</taxon>
        <taxon>Sordariaceae</taxon>
        <taxon>Sordaria</taxon>
    </lineage>
</organism>
<keyword evidence="1" id="KW-0175">Coiled coil</keyword>
<dbReference type="Proteomes" id="UP000433876">
    <property type="component" value="Unassembled WGS sequence"/>
</dbReference>
<evidence type="ECO:0000313" key="2">
    <source>
        <dbReference type="EMBL" id="KAA8630398.1"/>
    </source>
</evidence>
<reference evidence="2 3" key="1">
    <citation type="submission" date="2017-07" db="EMBL/GenBank/DDBJ databases">
        <title>Genome sequence of the Sordaria macrospora wild type strain R19027.</title>
        <authorList>
            <person name="Nowrousian M."/>
            <person name="Teichert I."/>
            <person name="Kueck U."/>
        </authorList>
    </citation>
    <scope>NUCLEOTIDE SEQUENCE [LARGE SCALE GENOMIC DNA]</scope>
    <source>
        <strain evidence="2 3">R19027</strain>
        <tissue evidence="2">Mycelium</tissue>
    </source>
</reference>
<dbReference type="VEuPathDB" id="FungiDB:SMAC_10028"/>
<proteinExistence type="predicted"/>
<dbReference type="EMBL" id="NMPR01000105">
    <property type="protein sequence ID" value="KAA8630398.1"/>
    <property type="molecule type" value="Genomic_DNA"/>
</dbReference>
<protein>
    <submittedName>
        <fullName evidence="2">Uncharacterized protein</fullName>
    </submittedName>
</protein>
<comment type="caution">
    <text evidence="2">The sequence shown here is derived from an EMBL/GenBank/DDBJ whole genome shotgun (WGS) entry which is preliminary data.</text>
</comment>
<dbReference type="AlphaFoldDB" id="A0A8S8ZM43"/>
<name>A0A8S8ZM43_SORMA</name>